<name>A0ABR4GKN4_9EURO</name>
<keyword evidence="3" id="KW-1185">Reference proteome</keyword>
<proteinExistence type="predicted"/>
<feature type="region of interest" description="Disordered" evidence="1">
    <location>
        <begin position="95"/>
        <end position="119"/>
    </location>
</feature>
<accession>A0ABR4GKN4</accession>
<dbReference type="Proteomes" id="UP001610563">
    <property type="component" value="Unassembled WGS sequence"/>
</dbReference>
<comment type="caution">
    <text evidence="2">The sequence shown here is derived from an EMBL/GenBank/DDBJ whole genome shotgun (WGS) entry which is preliminary data.</text>
</comment>
<reference evidence="2 3" key="1">
    <citation type="submission" date="2024-07" db="EMBL/GenBank/DDBJ databases">
        <title>Section-level genome sequencing and comparative genomics of Aspergillus sections Usti and Cavernicolus.</title>
        <authorList>
            <consortium name="Lawrence Berkeley National Laboratory"/>
            <person name="Nybo J.L."/>
            <person name="Vesth T.C."/>
            <person name="Theobald S."/>
            <person name="Frisvad J.C."/>
            <person name="Larsen T.O."/>
            <person name="Kjaerboelling I."/>
            <person name="Rothschild-Mancinelli K."/>
            <person name="Lyhne E.K."/>
            <person name="Kogle M.E."/>
            <person name="Barry K."/>
            <person name="Clum A."/>
            <person name="Na H."/>
            <person name="Ledsgaard L."/>
            <person name="Lin J."/>
            <person name="Lipzen A."/>
            <person name="Kuo A."/>
            <person name="Riley R."/>
            <person name="Mondo S."/>
            <person name="Labutti K."/>
            <person name="Haridas S."/>
            <person name="Pangalinan J."/>
            <person name="Salamov A.A."/>
            <person name="Simmons B.A."/>
            <person name="Magnuson J.K."/>
            <person name="Chen J."/>
            <person name="Drula E."/>
            <person name="Henrissat B."/>
            <person name="Wiebenga A."/>
            <person name="Lubbers R.J."/>
            <person name="Gomes A.C."/>
            <person name="Makela M.R."/>
            <person name="Stajich J."/>
            <person name="Grigoriev I.V."/>
            <person name="Mortensen U.H."/>
            <person name="De Vries R.P."/>
            <person name="Baker S.E."/>
            <person name="Andersen M.R."/>
        </authorList>
    </citation>
    <scope>NUCLEOTIDE SEQUENCE [LARGE SCALE GENOMIC DNA]</scope>
    <source>
        <strain evidence="2 3">CBS 209.92</strain>
    </source>
</reference>
<dbReference type="EMBL" id="JBFTWV010000007">
    <property type="protein sequence ID" value="KAL2799602.1"/>
    <property type="molecule type" value="Genomic_DNA"/>
</dbReference>
<sequence length="119" mass="13224">MRYWRVPQGGFLWKRRGSATLSGDTNCGVWLGLALCNYADTIWSARGLSSRWNPEVAQSAEVTLSAQTVRSGVWTETYDRNGCSRDARLIKSLSPVDRQSAPMGDWAIESEPPIPECSE</sequence>
<evidence type="ECO:0000256" key="1">
    <source>
        <dbReference type="SAM" id="MobiDB-lite"/>
    </source>
</evidence>
<organism evidence="2 3">
    <name type="scientific">Aspergillus keveii</name>
    <dbReference type="NCBI Taxonomy" id="714993"/>
    <lineage>
        <taxon>Eukaryota</taxon>
        <taxon>Fungi</taxon>
        <taxon>Dikarya</taxon>
        <taxon>Ascomycota</taxon>
        <taxon>Pezizomycotina</taxon>
        <taxon>Eurotiomycetes</taxon>
        <taxon>Eurotiomycetidae</taxon>
        <taxon>Eurotiales</taxon>
        <taxon>Aspergillaceae</taxon>
        <taxon>Aspergillus</taxon>
        <taxon>Aspergillus subgen. Nidulantes</taxon>
    </lineage>
</organism>
<gene>
    <name evidence="2" type="ORF">BJX66DRAFT_243078</name>
</gene>
<evidence type="ECO:0000313" key="3">
    <source>
        <dbReference type="Proteomes" id="UP001610563"/>
    </source>
</evidence>
<evidence type="ECO:0000313" key="2">
    <source>
        <dbReference type="EMBL" id="KAL2799602.1"/>
    </source>
</evidence>
<protein>
    <submittedName>
        <fullName evidence="2">Uncharacterized protein</fullName>
    </submittedName>
</protein>